<evidence type="ECO:0000256" key="1">
    <source>
        <dbReference type="ARBA" id="ARBA00022729"/>
    </source>
</evidence>
<evidence type="ECO:0000256" key="2">
    <source>
        <dbReference type="ARBA" id="ARBA00023239"/>
    </source>
</evidence>
<dbReference type="EMBL" id="JRTT01000129">
    <property type="protein sequence ID" value="KHD73647.1"/>
    <property type="molecule type" value="Genomic_DNA"/>
</dbReference>
<gene>
    <name evidence="5" type="ORF">MB27_33260</name>
</gene>
<sequence length="394" mass="42270">MSLRFKAVAVGAAVALAAASWTWFTPADAPAATVAFKHPGVLLSRAQLDFVKAKVKAGAEPWKSANAAMMSSSSASLSYTPKPRATVECGSSSNPDNGCTDERRDAFAAYTHALAWYYTGDSRYAAKSIQIMDAWSGTIKQHTDSNAPLQASWAASVWPRAAEIIRHTYASWPHAGRFGTMLRTVHLPQALANRAAYNGNWQLTQLEAAVGIGVHLDDRAVYDQAVATFRKRVPAYIHLTSDGALPKPPPGTSIDTRAEIVKYWNNQTTFVDGLSQETCRDFTHTGYGIAAVSHIAETSRIQGADLYPEVQERLRHAMGLHAKHSTGALPAWLCGGALANRKLGPVTEVGFNALSNRLGIAMTNTASLTAAQRPAGNNNLMSAWETLTHAGNPA</sequence>
<dbReference type="InterPro" id="IPR008929">
    <property type="entry name" value="Chondroitin_lyas"/>
</dbReference>
<feature type="chain" id="PRO_5039471900" description="Alginate lyase domain-containing protein" evidence="3">
    <location>
        <begin position="30"/>
        <end position="394"/>
    </location>
</feature>
<evidence type="ECO:0000313" key="5">
    <source>
        <dbReference type="EMBL" id="KHD73647.1"/>
    </source>
</evidence>
<name>A0A0A6X0U4_ACTUT</name>
<reference evidence="5 6" key="1">
    <citation type="submission" date="2014-10" db="EMBL/GenBank/DDBJ databases">
        <title>Draft genome sequence of Actinoplanes utahensis NRRL 12052.</title>
        <authorList>
            <person name="Velasco-Bucheli B."/>
            <person name="del Cerro C."/>
            <person name="Hormigo D."/>
            <person name="Garcia J.L."/>
            <person name="Acebal C."/>
            <person name="Arroyo M."/>
            <person name="de la Mata I."/>
        </authorList>
    </citation>
    <scope>NUCLEOTIDE SEQUENCE [LARGE SCALE GENOMIC DNA]</scope>
    <source>
        <strain evidence="5 6">NRRL 12052</strain>
    </source>
</reference>
<feature type="domain" description="Alginate lyase" evidence="4">
    <location>
        <begin position="94"/>
        <end position="246"/>
    </location>
</feature>
<dbReference type="InterPro" id="IPR008397">
    <property type="entry name" value="Alginate_lyase_dom"/>
</dbReference>
<keyword evidence="2" id="KW-0456">Lyase</keyword>
<dbReference type="Proteomes" id="UP000054537">
    <property type="component" value="Unassembled WGS sequence"/>
</dbReference>
<dbReference type="RefSeq" id="WP_043531398.1">
    <property type="nucleotide sequence ID" value="NZ_BAABKU010000021.1"/>
</dbReference>
<keyword evidence="6" id="KW-1185">Reference proteome</keyword>
<organism evidence="5 6">
    <name type="scientific">Actinoplanes utahensis</name>
    <dbReference type="NCBI Taxonomy" id="1869"/>
    <lineage>
        <taxon>Bacteria</taxon>
        <taxon>Bacillati</taxon>
        <taxon>Actinomycetota</taxon>
        <taxon>Actinomycetes</taxon>
        <taxon>Micromonosporales</taxon>
        <taxon>Micromonosporaceae</taxon>
        <taxon>Actinoplanes</taxon>
    </lineage>
</organism>
<dbReference type="SUPFAM" id="SSF48230">
    <property type="entry name" value="Chondroitin AC/alginate lyase"/>
    <property type="match status" value="1"/>
</dbReference>
<proteinExistence type="predicted"/>
<dbReference type="eggNOG" id="COG3979">
    <property type="taxonomic scope" value="Bacteria"/>
</dbReference>
<dbReference type="Pfam" id="PF05426">
    <property type="entry name" value="Alginate_lyase"/>
    <property type="match status" value="1"/>
</dbReference>
<dbReference type="OrthoDB" id="3862295at2"/>
<dbReference type="AlphaFoldDB" id="A0A0A6X0U4"/>
<keyword evidence="1 3" id="KW-0732">Signal</keyword>
<evidence type="ECO:0000313" key="6">
    <source>
        <dbReference type="Proteomes" id="UP000054537"/>
    </source>
</evidence>
<dbReference type="STRING" id="1869.MB27_33260"/>
<evidence type="ECO:0000259" key="4">
    <source>
        <dbReference type="Pfam" id="PF05426"/>
    </source>
</evidence>
<feature type="signal peptide" evidence="3">
    <location>
        <begin position="1"/>
        <end position="29"/>
    </location>
</feature>
<comment type="caution">
    <text evidence="5">The sequence shown here is derived from an EMBL/GenBank/DDBJ whole genome shotgun (WGS) entry which is preliminary data.</text>
</comment>
<protein>
    <recommendedName>
        <fullName evidence="4">Alginate lyase domain-containing protein</fullName>
    </recommendedName>
</protein>
<dbReference type="Gene3D" id="1.50.10.100">
    <property type="entry name" value="Chondroitin AC/alginate lyase"/>
    <property type="match status" value="1"/>
</dbReference>
<accession>A0A0A6X0U4</accession>
<dbReference type="GO" id="GO:0042597">
    <property type="term" value="C:periplasmic space"/>
    <property type="evidence" value="ECO:0007669"/>
    <property type="project" value="InterPro"/>
</dbReference>
<evidence type="ECO:0000256" key="3">
    <source>
        <dbReference type="SAM" id="SignalP"/>
    </source>
</evidence>
<dbReference type="GO" id="GO:0016829">
    <property type="term" value="F:lyase activity"/>
    <property type="evidence" value="ECO:0007669"/>
    <property type="project" value="UniProtKB-KW"/>
</dbReference>